<accession>A0A418M6N8</accession>
<reference evidence="2 3" key="1">
    <citation type="submission" date="2018-08" db="EMBL/GenBank/DDBJ databases">
        <title>Fibrisoma montanum sp. nov., isolated from Danxia mountain soil.</title>
        <authorList>
            <person name="Huang Y."/>
        </authorList>
    </citation>
    <scope>NUCLEOTIDE SEQUENCE [LARGE SCALE GENOMIC DNA]</scope>
    <source>
        <strain evidence="2 3">HYT19</strain>
    </source>
</reference>
<dbReference type="GO" id="GO:0003700">
    <property type="term" value="F:DNA-binding transcription factor activity"/>
    <property type="evidence" value="ECO:0007669"/>
    <property type="project" value="InterPro"/>
</dbReference>
<dbReference type="SUPFAM" id="SSF46785">
    <property type="entry name" value="Winged helix' DNA-binding domain"/>
    <property type="match status" value="1"/>
</dbReference>
<dbReference type="Pfam" id="PF12802">
    <property type="entry name" value="MarR_2"/>
    <property type="match status" value="1"/>
</dbReference>
<gene>
    <name evidence="2" type="ORF">DYU11_19050</name>
</gene>
<dbReference type="Proteomes" id="UP000283523">
    <property type="component" value="Unassembled WGS sequence"/>
</dbReference>
<proteinExistence type="predicted"/>
<dbReference type="InterPro" id="IPR000835">
    <property type="entry name" value="HTH_MarR-typ"/>
</dbReference>
<comment type="caution">
    <text evidence="2">The sequence shown here is derived from an EMBL/GenBank/DDBJ whole genome shotgun (WGS) entry which is preliminary data.</text>
</comment>
<dbReference type="PROSITE" id="PS50995">
    <property type="entry name" value="HTH_MARR_2"/>
    <property type="match status" value="1"/>
</dbReference>
<dbReference type="PANTHER" id="PTHR33164:SF43">
    <property type="entry name" value="HTH-TYPE TRANSCRIPTIONAL REPRESSOR YETL"/>
    <property type="match status" value="1"/>
</dbReference>
<dbReference type="InterPro" id="IPR036390">
    <property type="entry name" value="WH_DNA-bd_sf"/>
</dbReference>
<dbReference type="InterPro" id="IPR036388">
    <property type="entry name" value="WH-like_DNA-bd_sf"/>
</dbReference>
<evidence type="ECO:0000259" key="1">
    <source>
        <dbReference type="PROSITE" id="PS50995"/>
    </source>
</evidence>
<dbReference type="OrthoDB" id="996843at2"/>
<dbReference type="PRINTS" id="PR00598">
    <property type="entry name" value="HTHMARR"/>
</dbReference>
<dbReference type="InterPro" id="IPR039422">
    <property type="entry name" value="MarR/SlyA-like"/>
</dbReference>
<sequence length="158" mass="18236">MVGEKKMEIQDKFSERLGCLFIFMISHAGHLMARKSNRELTRLGFTLQIEQFPILFIIYFSEDNLLSQQDIANMLQKDKSGIQRSIRTLERDGYLRIVSDDVDRRKNLIQLTPAGKLVVEKVIETAEVMDKQVTDQLSAEELASFLTTLRKITTILEK</sequence>
<dbReference type="SMART" id="SM00347">
    <property type="entry name" value="HTH_MARR"/>
    <property type="match status" value="1"/>
</dbReference>
<name>A0A418M6N8_9BACT</name>
<dbReference type="EMBL" id="QXED01000005">
    <property type="protein sequence ID" value="RIV21501.1"/>
    <property type="molecule type" value="Genomic_DNA"/>
</dbReference>
<feature type="domain" description="HTH marR-type" evidence="1">
    <location>
        <begin position="1"/>
        <end position="154"/>
    </location>
</feature>
<dbReference type="Gene3D" id="1.10.10.10">
    <property type="entry name" value="Winged helix-like DNA-binding domain superfamily/Winged helix DNA-binding domain"/>
    <property type="match status" value="1"/>
</dbReference>
<evidence type="ECO:0000313" key="2">
    <source>
        <dbReference type="EMBL" id="RIV21501.1"/>
    </source>
</evidence>
<dbReference type="GO" id="GO:0006950">
    <property type="term" value="P:response to stress"/>
    <property type="evidence" value="ECO:0007669"/>
    <property type="project" value="TreeGrafter"/>
</dbReference>
<evidence type="ECO:0000313" key="3">
    <source>
        <dbReference type="Proteomes" id="UP000283523"/>
    </source>
</evidence>
<dbReference type="PANTHER" id="PTHR33164">
    <property type="entry name" value="TRANSCRIPTIONAL REGULATOR, MARR FAMILY"/>
    <property type="match status" value="1"/>
</dbReference>
<dbReference type="AlphaFoldDB" id="A0A418M6N8"/>
<organism evidence="2 3">
    <name type="scientific">Fibrisoma montanum</name>
    <dbReference type="NCBI Taxonomy" id="2305895"/>
    <lineage>
        <taxon>Bacteria</taxon>
        <taxon>Pseudomonadati</taxon>
        <taxon>Bacteroidota</taxon>
        <taxon>Cytophagia</taxon>
        <taxon>Cytophagales</taxon>
        <taxon>Spirosomataceae</taxon>
        <taxon>Fibrisoma</taxon>
    </lineage>
</organism>
<keyword evidence="3" id="KW-1185">Reference proteome</keyword>
<protein>
    <submittedName>
        <fullName evidence="2">MarR family transcriptional regulator</fullName>
    </submittedName>
</protein>